<evidence type="ECO:0000313" key="1">
    <source>
        <dbReference type="EMBL" id="GFY77659.1"/>
    </source>
</evidence>
<gene>
    <name evidence="1" type="ORF">TNIN_209951</name>
</gene>
<dbReference type="Proteomes" id="UP000886998">
    <property type="component" value="Unassembled WGS sequence"/>
</dbReference>
<dbReference type="EMBL" id="BMAV01022557">
    <property type="protein sequence ID" value="GFY77659.1"/>
    <property type="molecule type" value="Genomic_DNA"/>
</dbReference>
<sequence length="98" mass="11772">MFKRTTPKDHDRPLAPQEKVKSLKHFFSLLENLFYKWLMRKQLQNQASILFSRVPNRKVLFLDWSTLSIKMIKTEELKFECGTQMPIEMVKHIMDSND</sequence>
<organism evidence="1 2">
    <name type="scientific">Trichonephila inaurata madagascariensis</name>
    <dbReference type="NCBI Taxonomy" id="2747483"/>
    <lineage>
        <taxon>Eukaryota</taxon>
        <taxon>Metazoa</taxon>
        <taxon>Ecdysozoa</taxon>
        <taxon>Arthropoda</taxon>
        <taxon>Chelicerata</taxon>
        <taxon>Arachnida</taxon>
        <taxon>Araneae</taxon>
        <taxon>Araneomorphae</taxon>
        <taxon>Entelegynae</taxon>
        <taxon>Araneoidea</taxon>
        <taxon>Nephilidae</taxon>
        <taxon>Trichonephila</taxon>
        <taxon>Trichonephila inaurata</taxon>
    </lineage>
</organism>
<protein>
    <submittedName>
        <fullName evidence="1">Uncharacterized protein</fullName>
    </submittedName>
</protein>
<comment type="caution">
    <text evidence="1">The sequence shown here is derived from an EMBL/GenBank/DDBJ whole genome shotgun (WGS) entry which is preliminary data.</text>
</comment>
<reference evidence="1" key="1">
    <citation type="submission" date="2020-08" db="EMBL/GenBank/DDBJ databases">
        <title>Multicomponent nature underlies the extraordinary mechanical properties of spider dragline silk.</title>
        <authorList>
            <person name="Kono N."/>
            <person name="Nakamura H."/>
            <person name="Mori M."/>
            <person name="Yoshida Y."/>
            <person name="Ohtoshi R."/>
            <person name="Malay A.D."/>
            <person name="Moran D.A.P."/>
            <person name="Tomita M."/>
            <person name="Numata K."/>
            <person name="Arakawa K."/>
        </authorList>
    </citation>
    <scope>NUCLEOTIDE SEQUENCE</scope>
</reference>
<evidence type="ECO:0000313" key="2">
    <source>
        <dbReference type="Proteomes" id="UP000886998"/>
    </source>
</evidence>
<keyword evidence="2" id="KW-1185">Reference proteome</keyword>
<accession>A0A8X7CLQ9</accession>
<dbReference type="AlphaFoldDB" id="A0A8X7CLQ9"/>
<proteinExistence type="predicted"/>
<name>A0A8X7CLQ9_9ARAC</name>